<dbReference type="SUPFAM" id="SSF49899">
    <property type="entry name" value="Concanavalin A-like lectins/glucanases"/>
    <property type="match status" value="1"/>
</dbReference>
<keyword evidence="6" id="KW-1185">Reference proteome</keyword>
<sequence length="663" mass="72449">MKKTTKRWLFLASASTLFLASAPMALAKNDEASPLLSQATKNNSGVPELGLDLTEIFHEAVSNTQNGVAYLDDNHTLQITPTKQKHSGMIWSKNKLNLKYSFDLGSYLYLGNSGARAADGMTFTLQNDPRMADDTERKTVMGKVGQGLGVYSGDREGNQIGGSQYVKNAFSIEFDTYYNYKPNQAQTMDLEVGVLAQSLRRNASNNNWGHMAFGKPDVYPINNDTKIKDPVTGKLVDNKQSLKPVLANEFLSNGKWKKFEVDWNVDTLTLSFEIDDVKKDAKGNIVLDTGSKNHYKSSYTFNNMDEVAKTFGYKDANDTLKVHWGFTGSTGEQYSQQALSMSRMPGLENVPAHYVDTAGNTLVESEDNIGEIEADYTISPSQDAAKTLKDNGYTLIGVDGKVTGNYDYGETNEVTFTYAKSEELFGAKLTAVDAKGTSIDKGEIVQGRKVAYQLQLTPSDLFKNYTGVTVAYQSFTIDQNIDGNLENITNLKLTDKSGKAVGTVSNNGTSITGQLDPSSTTLALDTLILSYDAVVKRDAEIDSFVKAKAAVNVSLDSSINALTNVNFLSALSLLSNETSTKVLKSWAPELTVTNRTINKGEDFEPIKLEGVKAIDHEDGDITSLVNVDYSDLNENRNGTYPVIYTVTDSDGNTVSVTINVTVI</sequence>
<organism evidence="5 6">
    <name type="scientific">Vagococcus allomyrinae</name>
    <dbReference type="NCBI Taxonomy" id="2794353"/>
    <lineage>
        <taxon>Bacteria</taxon>
        <taxon>Bacillati</taxon>
        <taxon>Bacillota</taxon>
        <taxon>Bacilli</taxon>
        <taxon>Lactobacillales</taxon>
        <taxon>Enterococcaceae</taxon>
        <taxon>Vagococcus</taxon>
    </lineage>
</organism>
<feature type="domain" description="MucBP" evidence="3">
    <location>
        <begin position="350"/>
        <end position="418"/>
    </location>
</feature>
<dbReference type="Pfam" id="PF18483">
    <property type="entry name" value="Lectin_L-type_dom"/>
    <property type="match status" value="1"/>
</dbReference>
<feature type="domain" description="Pesticidal crystal protein Cry22Aa Ig-like" evidence="4">
    <location>
        <begin position="595"/>
        <end position="662"/>
    </location>
</feature>
<accession>A0A940SW98</accession>
<evidence type="ECO:0000259" key="3">
    <source>
        <dbReference type="Pfam" id="PF06458"/>
    </source>
</evidence>
<keyword evidence="2" id="KW-0732">Signal</keyword>
<dbReference type="Gene3D" id="3.10.20.320">
    <property type="entry name" value="Putative peptidoglycan bound protein (lpxtg motif)"/>
    <property type="match status" value="1"/>
</dbReference>
<keyword evidence="1" id="KW-0677">Repeat</keyword>
<dbReference type="Pfam" id="PF16403">
    <property type="entry name" value="Bact_surface_Ig-like"/>
    <property type="match status" value="1"/>
</dbReference>
<evidence type="ECO:0000313" key="6">
    <source>
        <dbReference type="Proteomes" id="UP000674938"/>
    </source>
</evidence>
<feature type="chain" id="PRO_5037030055" evidence="2">
    <location>
        <begin position="28"/>
        <end position="663"/>
    </location>
</feature>
<dbReference type="Proteomes" id="UP000674938">
    <property type="component" value="Unassembled WGS sequence"/>
</dbReference>
<dbReference type="RefSeq" id="WP_209530253.1">
    <property type="nucleotide sequence ID" value="NZ_JAEEGA010000012.1"/>
</dbReference>
<evidence type="ECO:0000256" key="1">
    <source>
        <dbReference type="ARBA" id="ARBA00022737"/>
    </source>
</evidence>
<dbReference type="InterPro" id="IPR013320">
    <property type="entry name" value="ConA-like_dom_sf"/>
</dbReference>
<dbReference type="Gene3D" id="2.60.40.10">
    <property type="entry name" value="Immunoglobulins"/>
    <property type="match status" value="1"/>
</dbReference>
<dbReference type="Gene3D" id="2.60.120.200">
    <property type="match status" value="1"/>
</dbReference>
<proteinExistence type="predicted"/>
<reference evidence="5" key="1">
    <citation type="submission" date="2020-12" db="EMBL/GenBank/DDBJ databases">
        <title>Vagococcus allomyrinae sp. nov. and Enterococcus lavae sp. nov., isolated from the larvae of Allomyrina dichotoma.</title>
        <authorList>
            <person name="Lee S.D."/>
        </authorList>
    </citation>
    <scope>NUCLEOTIDE SEQUENCE</scope>
    <source>
        <strain evidence="5">BWB3-3</strain>
    </source>
</reference>
<gene>
    <name evidence="5" type="ORF">I6N95_17235</name>
</gene>
<protein>
    <submittedName>
        <fullName evidence="5">DUF5011 domain-containing protein</fullName>
    </submittedName>
</protein>
<dbReference type="Pfam" id="PF06458">
    <property type="entry name" value="MucBP"/>
    <property type="match status" value="1"/>
</dbReference>
<feature type="signal peptide" evidence="2">
    <location>
        <begin position="1"/>
        <end position="27"/>
    </location>
</feature>
<evidence type="ECO:0000256" key="2">
    <source>
        <dbReference type="SAM" id="SignalP"/>
    </source>
</evidence>
<comment type="caution">
    <text evidence="5">The sequence shown here is derived from an EMBL/GenBank/DDBJ whole genome shotgun (WGS) entry which is preliminary data.</text>
</comment>
<dbReference type="AlphaFoldDB" id="A0A940SW98"/>
<name>A0A940SW98_9ENTE</name>
<dbReference type="InterPro" id="IPR009459">
    <property type="entry name" value="MucBP_dom"/>
</dbReference>
<evidence type="ECO:0000259" key="4">
    <source>
        <dbReference type="Pfam" id="PF16403"/>
    </source>
</evidence>
<dbReference type="InterPro" id="IPR032179">
    <property type="entry name" value="Cry22Aa_Ig-like"/>
</dbReference>
<dbReference type="InterPro" id="IPR013783">
    <property type="entry name" value="Ig-like_fold"/>
</dbReference>
<evidence type="ECO:0000313" key="5">
    <source>
        <dbReference type="EMBL" id="MBP1042764.1"/>
    </source>
</evidence>
<dbReference type="EMBL" id="JAEEGA010000012">
    <property type="protein sequence ID" value="MBP1042764.1"/>
    <property type="molecule type" value="Genomic_DNA"/>
</dbReference>